<accession>F1LCM3</accession>
<evidence type="ECO:0000256" key="1">
    <source>
        <dbReference type="SAM" id="MobiDB-lite"/>
    </source>
</evidence>
<reference evidence="2" key="1">
    <citation type="journal article" date="2011" name="Genome Res.">
        <title>Deep small RNA sequencing from the nematode Ascaris reveals conservation, functional diversification, and novel developmental profiles.</title>
        <authorList>
            <person name="Wang J."/>
            <person name="Czech B."/>
            <person name="Crunk A."/>
            <person name="Wallace A."/>
            <person name="Mitreva M."/>
            <person name="Hannon G.J."/>
            <person name="Davis R.E."/>
        </authorList>
    </citation>
    <scope>NUCLEOTIDE SEQUENCE</scope>
</reference>
<evidence type="ECO:0008006" key="3">
    <source>
        <dbReference type="Google" id="ProtNLM"/>
    </source>
</evidence>
<organism evidence="2">
    <name type="scientific">Ascaris suum</name>
    <name type="common">Pig roundworm</name>
    <name type="synonym">Ascaris lumbricoides</name>
    <dbReference type="NCBI Taxonomy" id="6253"/>
    <lineage>
        <taxon>Eukaryota</taxon>
        <taxon>Metazoa</taxon>
        <taxon>Ecdysozoa</taxon>
        <taxon>Nematoda</taxon>
        <taxon>Chromadorea</taxon>
        <taxon>Rhabditida</taxon>
        <taxon>Spirurina</taxon>
        <taxon>Ascaridomorpha</taxon>
        <taxon>Ascaridoidea</taxon>
        <taxon>Ascarididae</taxon>
        <taxon>Ascaris</taxon>
    </lineage>
</organism>
<feature type="compositionally biased region" description="Acidic residues" evidence="1">
    <location>
        <begin position="186"/>
        <end position="204"/>
    </location>
</feature>
<dbReference type="InterPro" id="IPR052797">
    <property type="entry name" value="RegFact_GeneExpr_CellDeath"/>
</dbReference>
<name>F1LCM3_ASCSU</name>
<protein>
    <recommendedName>
        <fullName evidence="3">C2H2-type domain-containing protein</fullName>
    </recommendedName>
</protein>
<dbReference type="PANTHER" id="PTHR33936">
    <property type="entry name" value="PROTEIN CBG17840"/>
    <property type="match status" value="1"/>
</dbReference>
<dbReference type="PANTHER" id="PTHR33936:SF1">
    <property type="entry name" value="PROTEIN CBG06911"/>
    <property type="match status" value="1"/>
</dbReference>
<feature type="region of interest" description="Disordered" evidence="1">
    <location>
        <begin position="185"/>
        <end position="211"/>
    </location>
</feature>
<sequence length="313" mass="34709">MDGRCPSVSIECSLCSLNNLITPENLCAHMRQRHSMHSAIIEHLHFDDAHTFNMWLQSVEDSRGERSGYVPRENDQENAHDNEYYLLCRRRSPVLKRRRLTSGQTRCMPKVACVPVQSVACTAFVHVIESLSGWVSVRYCLEHCGHSLHHSMGGTCARRCYDAACSSGSGSTFAHLKRNSSSIYNDSEDEDYASEEGVSEESIEEEMRQPNSNSRLLDGLMEGLSHFEQSSVVVPIKTTVAERKAILGTIESELAATKADVSLIKDTVSDGTRASLDAFISERLESAADRLRSLTKVLAELALNIRTGNEVVA</sequence>
<evidence type="ECO:0000313" key="2">
    <source>
        <dbReference type="EMBL" id="ADY47877.1"/>
    </source>
</evidence>
<dbReference type="AlphaFoldDB" id="F1LCM3"/>
<dbReference type="EMBL" id="JI177757">
    <property type="protein sequence ID" value="ADY47877.1"/>
    <property type="molecule type" value="mRNA"/>
</dbReference>
<proteinExistence type="evidence at transcript level"/>